<evidence type="ECO:0000313" key="5">
    <source>
        <dbReference type="Proteomes" id="UP000070250"/>
    </source>
</evidence>
<feature type="transmembrane region" description="Helical" evidence="1">
    <location>
        <begin position="84"/>
        <end position="105"/>
    </location>
</feature>
<reference evidence="4 5" key="1">
    <citation type="submission" date="2015-06" db="EMBL/GenBank/DDBJ databases">
        <title>A Comprehensive Approach to Explore the Metabolic and Phylogenetic Diversity of Bacterial Steroid Degradation in the Environment: Testosterone as an Example.</title>
        <authorList>
            <person name="Yang F.-C."/>
            <person name="Chen Y.-L."/>
            <person name="Yu C.-P."/>
            <person name="Tang S.-L."/>
            <person name="Wang P.-H."/>
            <person name="Ismail W."/>
            <person name="Wang C.-H."/>
            <person name="Yang C.-Y."/>
            <person name="Chiang Y.-R."/>
        </authorList>
    </citation>
    <scope>NUCLEOTIDE SEQUENCE [LARGE SCALE GENOMIC DNA]</scope>
    <source>
        <strain evidence="4 5">DSM 18526</strain>
    </source>
</reference>
<dbReference type="Pfam" id="PF04773">
    <property type="entry name" value="FecR"/>
    <property type="match status" value="1"/>
</dbReference>
<name>A0A127F9F0_STEDE</name>
<dbReference type="RefSeq" id="WP_083536416.1">
    <property type="nucleotide sequence ID" value="NZ_CP011971.1"/>
</dbReference>
<evidence type="ECO:0000259" key="3">
    <source>
        <dbReference type="Pfam" id="PF16220"/>
    </source>
</evidence>
<feature type="domain" description="FecR protein" evidence="2">
    <location>
        <begin position="108"/>
        <end position="200"/>
    </location>
</feature>
<evidence type="ECO:0000259" key="2">
    <source>
        <dbReference type="Pfam" id="PF04773"/>
    </source>
</evidence>
<dbReference type="Pfam" id="PF16220">
    <property type="entry name" value="DUF4880"/>
    <property type="match status" value="1"/>
</dbReference>
<dbReference type="Gene3D" id="3.55.50.30">
    <property type="match status" value="1"/>
</dbReference>
<dbReference type="EMBL" id="CP011971">
    <property type="protein sequence ID" value="AMN46220.1"/>
    <property type="molecule type" value="Genomic_DNA"/>
</dbReference>
<keyword evidence="1" id="KW-0472">Membrane</keyword>
<accession>A0A127F9F0</accession>
<sequence length="321" mass="35938">MSNIQSRRISPAVKAEAAVWFARLRSEERRREDEVSFRAWLSEDVRHREAFELVTMAWDTAGELVVPIRLYRHSQRLQLMSRRALTLGGAVALASFAGVGLWRIVAADAYATGVGEQRRIALDDGSYVILDTNTRIRVAFTKTRRDIELIEGRAYFEVATDPLRPFLVRAGDRQVIAIGTAFDVAFEESRLAVVLVEGRVAVQPITLSPQPVTRVLSPGERIVFDRAREIIKDQPDLAQVTAWQSGRVVFDDQTLAEAVTEMNRYSRRPIVIADEQLAAFRISGVYSTGDPESFARSVSILLPAQVELTPMQIVLRAAEES</sequence>
<organism evidence="4 5">
    <name type="scientific">Steroidobacter denitrificans</name>
    <dbReference type="NCBI Taxonomy" id="465721"/>
    <lineage>
        <taxon>Bacteria</taxon>
        <taxon>Pseudomonadati</taxon>
        <taxon>Pseudomonadota</taxon>
        <taxon>Gammaproteobacteria</taxon>
        <taxon>Steroidobacterales</taxon>
        <taxon>Steroidobacteraceae</taxon>
        <taxon>Steroidobacter</taxon>
    </lineage>
</organism>
<evidence type="ECO:0000256" key="1">
    <source>
        <dbReference type="SAM" id="Phobius"/>
    </source>
</evidence>
<dbReference type="InterPro" id="IPR012373">
    <property type="entry name" value="Ferrdict_sens_TM"/>
</dbReference>
<dbReference type="InterPro" id="IPR006860">
    <property type="entry name" value="FecR"/>
</dbReference>
<dbReference type="PANTHER" id="PTHR30273:SF2">
    <property type="entry name" value="PROTEIN FECR"/>
    <property type="match status" value="1"/>
</dbReference>
<evidence type="ECO:0000313" key="4">
    <source>
        <dbReference type="EMBL" id="AMN46220.1"/>
    </source>
</evidence>
<dbReference type="Proteomes" id="UP000070250">
    <property type="component" value="Chromosome"/>
</dbReference>
<proteinExistence type="predicted"/>
<dbReference type="OrthoDB" id="9771237at2"/>
<dbReference type="STRING" id="465721.ACG33_03680"/>
<evidence type="ECO:0008006" key="6">
    <source>
        <dbReference type="Google" id="ProtNLM"/>
    </source>
</evidence>
<gene>
    <name evidence="4" type="ORF">ACG33_03680</name>
</gene>
<keyword evidence="5" id="KW-1185">Reference proteome</keyword>
<dbReference type="Gene3D" id="2.60.120.1440">
    <property type="match status" value="1"/>
</dbReference>
<dbReference type="PANTHER" id="PTHR30273">
    <property type="entry name" value="PERIPLASMIC SIGNAL SENSOR AND SIGMA FACTOR ACTIVATOR FECR-RELATED"/>
    <property type="match status" value="1"/>
</dbReference>
<keyword evidence="1" id="KW-1133">Transmembrane helix</keyword>
<keyword evidence="1" id="KW-0812">Transmembrane</keyword>
<dbReference type="InterPro" id="IPR032623">
    <property type="entry name" value="FecR_N"/>
</dbReference>
<dbReference type="AlphaFoldDB" id="A0A127F9F0"/>
<dbReference type="PIRSF" id="PIRSF018266">
    <property type="entry name" value="FecR"/>
    <property type="match status" value="1"/>
</dbReference>
<feature type="domain" description="FecR N-terminal" evidence="3">
    <location>
        <begin position="16"/>
        <end position="54"/>
    </location>
</feature>
<dbReference type="KEGG" id="sdf:ACG33_03680"/>
<protein>
    <recommendedName>
        <fullName evidence="6">FecR family protein</fullName>
    </recommendedName>
</protein>
<dbReference type="GO" id="GO:0016989">
    <property type="term" value="F:sigma factor antagonist activity"/>
    <property type="evidence" value="ECO:0007669"/>
    <property type="project" value="TreeGrafter"/>
</dbReference>